<dbReference type="GO" id="GO:0032259">
    <property type="term" value="P:methylation"/>
    <property type="evidence" value="ECO:0007669"/>
    <property type="project" value="UniProtKB-KW"/>
</dbReference>
<dbReference type="OrthoDB" id="7192174at2"/>
<protein>
    <submittedName>
        <fullName evidence="2">Class I SAM-dependent methyltransferase</fullName>
    </submittedName>
</protein>
<dbReference type="GO" id="GO:0008168">
    <property type="term" value="F:methyltransferase activity"/>
    <property type="evidence" value="ECO:0007669"/>
    <property type="project" value="UniProtKB-KW"/>
</dbReference>
<dbReference type="RefSeq" id="WP_108345888.1">
    <property type="nucleotide sequence ID" value="NZ_PYXZ01000009.1"/>
</dbReference>
<evidence type="ECO:0000313" key="2">
    <source>
        <dbReference type="EMBL" id="PUA79666.1"/>
    </source>
</evidence>
<dbReference type="AlphaFoldDB" id="A0A2R7YUA7"/>
<sequence length="311" mass="33815">MDQLEDVRERLDRYRDQGLAEVQGWFEPESAELMADLLLHQLDLGLGGGVAEIGVHHGRSFLLLANGLGPGESAVALDVFEHQEQNTDHSGRGDRGRFEDNLERWAPGVPVAVVARSSLDVSVEDAREVFGRPRMFSVDGGHTAEITRHDLELAEASLGEGGVVVLDDMLNGHWLGVLTGTATYLLDQPRLVPFALSPNKLYLADTPEAARDYAEHLRSAVPDLLGKRDVEFFGTTVDVYGQGAPRHRQAAAPAATLAAALTPDLRSARAVARRAQREAASLADQLAELHASHSWRATAPLRVVGRLVRRP</sequence>
<reference evidence="2 3" key="1">
    <citation type="submission" date="2018-03" db="EMBL/GenBank/DDBJ databases">
        <authorList>
            <person name="Keele B.F."/>
        </authorList>
    </citation>
    <scope>NUCLEOTIDE SEQUENCE [LARGE SCALE GENOMIC DNA]</scope>
    <source>
        <strain evidence="2 3">IB-3</strain>
    </source>
</reference>
<feature type="coiled-coil region" evidence="1">
    <location>
        <begin position="265"/>
        <end position="292"/>
    </location>
</feature>
<gene>
    <name evidence="2" type="ORF">C7S10_18300</name>
</gene>
<dbReference type="Proteomes" id="UP000244867">
    <property type="component" value="Unassembled WGS sequence"/>
</dbReference>
<dbReference type="SUPFAM" id="SSF53335">
    <property type="entry name" value="S-adenosyl-L-methionine-dependent methyltransferases"/>
    <property type="match status" value="1"/>
</dbReference>
<organism evidence="2 3">
    <name type="scientific">Nocardioides currus</name>
    <dbReference type="NCBI Taxonomy" id="2133958"/>
    <lineage>
        <taxon>Bacteria</taxon>
        <taxon>Bacillati</taxon>
        <taxon>Actinomycetota</taxon>
        <taxon>Actinomycetes</taxon>
        <taxon>Propionibacteriales</taxon>
        <taxon>Nocardioidaceae</taxon>
        <taxon>Nocardioides</taxon>
    </lineage>
</organism>
<keyword evidence="2" id="KW-0808">Transferase</keyword>
<proteinExistence type="predicted"/>
<keyword evidence="3" id="KW-1185">Reference proteome</keyword>
<dbReference type="InterPro" id="IPR029063">
    <property type="entry name" value="SAM-dependent_MTases_sf"/>
</dbReference>
<evidence type="ECO:0000313" key="3">
    <source>
        <dbReference type="Proteomes" id="UP000244867"/>
    </source>
</evidence>
<comment type="caution">
    <text evidence="2">The sequence shown here is derived from an EMBL/GenBank/DDBJ whole genome shotgun (WGS) entry which is preliminary data.</text>
</comment>
<dbReference type="EMBL" id="PYXZ01000009">
    <property type="protein sequence ID" value="PUA79666.1"/>
    <property type="molecule type" value="Genomic_DNA"/>
</dbReference>
<keyword evidence="1" id="KW-0175">Coiled coil</keyword>
<accession>A0A2R7YUA7</accession>
<name>A0A2R7YUA7_9ACTN</name>
<keyword evidence="2" id="KW-0489">Methyltransferase</keyword>
<dbReference type="Gene3D" id="3.40.50.150">
    <property type="entry name" value="Vaccinia Virus protein VP39"/>
    <property type="match status" value="1"/>
</dbReference>
<dbReference type="Pfam" id="PF13578">
    <property type="entry name" value="Methyltransf_24"/>
    <property type="match status" value="1"/>
</dbReference>
<evidence type="ECO:0000256" key="1">
    <source>
        <dbReference type="SAM" id="Coils"/>
    </source>
</evidence>